<dbReference type="GO" id="GO:0006508">
    <property type="term" value="P:proteolysis"/>
    <property type="evidence" value="ECO:0007669"/>
    <property type="project" value="UniProtKB-KW"/>
</dbReference>
<dbReference type="Pfam" id="PF03575">
    <property type="entry name" value="Peptidase_S51"/>
    <property type="match status" value="1"/>
</dbReference>
<sequence>MSGTLALLGGAEWTEGVTLDARLAAESSATEVVVLPTATAYENPGARVEAARRAFEPLGLSVTVLPVYKRAQAMEPEWADLAAGASWLYLSGGSPMHLRSVLLDTPLWDGITEAFERGATLVGAGEAASVFCDALPDPRGGAFTVGLDMIDTLTVLPRYERWSEDTLHRTVSLAPAGLPVVGLDAKTALLRSPDGTWSAEGPGRVAVFIDGHRAEVSDLPSELRRAS</sequence>
<comment type="similarity">
    <text evidence="1">Belongs to the peptidase S51 family.</text>
</comment>
<evidence type="ECO:0000256" key="3">
    <source>
        <dbReference type="ARBA" id="ARBA00022801"/>
    </source>
</evidence>
<name>A0A936TFS4_9ACTN</name>
<evidence type="ECO:0000256" key="4">
    <source>
        <dbReference type="ARBA" id="ARBA00022825"/>
    </source>
</evidence>
<keyword evidence="5" id="KW-0315">Glutamine amidotransferase</keyword>
<keyword evidence="2" id="KW-0645">Protease</keyword>
<evidence type="ECO:0000313" key="5">
    <source>
        <dbReference type="EMBL" id="MBK9296925.1"/>
    </source>
</evidence>
<evidence type="ECO:0000256" key="2">
    <source>
        <dbReference type="ARBA" id="ARBA00022670"/>
    </source>
</evidence>
<dbReference type="EMBL" id="JADJZA010000006">
    <property type="protein sequence ID" value="MBK9296925.1"/>
    <property type="molecule type" value="Genomic_DNA"/>
</dbReference>
<dbReference type="Proteomes" id="UP000727993">
    <property type="component" value="Unassembled WGS sequence"/>
</dbReference>
<dbReference type="InterPro" id="IPR029062">
    <property type="entry name" value="Class_I_gatase-like"/>
</dbReference>
<organism evidence="5 6">
    <name type="scientific">Candidatus Neomicrothrix subdominans</name>
    <dbReference type="NCBI Taxonomy" id="2954438"/>
    <lineage>
        <taxon>Bacteria</taxon>
        <taxon>Bacillati</taxon>
        <taxon>Actinomycetota</taxon>
        <taxon>Acidimicrobiia</taxon>
        <taxon>Acidimicrobiales</taxon>
        <taxon>Microthrixaceae</taxon>
        <taxon>Candidatus Neomicrothrix</taxon>
    </lineage>
</organism>
<keyword evidence="4" id="KW-0720">Serine protease</keyword>
<comment type="caution">
    <text evidence="5">The sequence shown here is derived from an EMBL/GenBank/DDBJ whole genome shotgun (WGS) entry which is preliminary data.</text>
</comment>
<protein>
    <submittedName>
        <fullName evidence="5">Type 1 glutamine amidotransferase-like domain-containing protein</fullName>
    </submittedName>
</protein>
<gene>
    <name evidence="5" type="ORF">IPN02_08825</name>
</gene>
<dbReference type="Gene3D" id="3.40.50.880">
    <property type="match status" value="1"/>
</dbReference>
<accession>A0A936TFS4</accession>
<proteinExistence type="inferred from homology"/>
<evidence type="ECO:0000256" key="1">
    <source>
        <dbReference type="ARBA" id="ARBA00006534"/>
    </source>
</evidence>
<dbReference type="GO" id="GO:0008236">
    <property type="term" value="F:serine-type peptidase activity"/>
    <property type="evidence" value="ECO:0007669"/>
    <property type="project" value="UniProtKB-KW"/>
</dbReference>
<dbReference type="SUPFAM" id="SSF52317">
    <property type="entry name" value="Class I glutamine amidotransferase-like"/>
    <property type="match status" value="1"/>
</dbReference>
<dbReference type="AlphaFoldDB" id="A0A936TFS4"/>
<evidence type="ECO:0000313" key="6">
    <source>
        <dbReference type="Proteomes" id="UP000727993"/>
    </source>
</evidence>
<dbReference type="InterPro" id="IPR005320">
    <property type="entry name" value="Peptidase_S51"/>
</dbReference>
<reference evidence="5 6" key="1">
    <citation type="submission" date="2020-10" db="EMBL/GenBank/DDBJ databases">
        <title>Connecting structure to function with the recovery of over 1000 high-quality activated sludge metagenome-assembled genomes encoding full-length rRNA genes using long-read sequencing.</title>
        <authorList>
            <person name="Singleton C.M."/>
            <person name="Petriglieri F."/>
            <person name="Kristensen J.M."/>
            <person name="Kirkegaard R.H."/>
            <person name="Michaelsen T.Y."/>
            <person name="Andersen M.H."/>
            <person name="Karst S.M."/>
            <person name="Dueholm M.S."/>
            <person name="Nielsen P.H."/>
            <person name="Albertsen M."/>
        </authorList>
    </citation>
    <scope>NUCLEOTIDE SEQUENCE [LARGE SCALE GENOMIC DNA]</scope>
    <source>
        <strain evidence="5">Lyne_18-Q3-R50-59_MAXAC.006</strain>
    </source>
</reference>
<keyword evidence="3" id="KW-0378">Hydrolase</keyword>